<gene>
    <name evidence="2" type="ORF">QRD43_19175</name>
</gene>
<evidence type="ECO:0000313" key="3">
    <source>
        <dbReference type="Proteomes" id="UP001238603"/>
    </source>
</evidence>
<feature type="transmembrane region" description="Helical" evidence="1">
    <location>
        <begin position="73"/>
        <end position="95"/>
    </location>
</feature>
<keyword evidence="1" id="KW-0472">Membrane</keyword>
<dbReference type="InterPro" id="IPR021683">
    <property type="entry name" value="DUF3267"/>
</dbReference>
<protein>
    <submittedName>
        <fullName evidence="2">DUF3267 domain-containing protein</fullName>
    </submittedName>
</protein>
<sequence length="194" mass="21337">MRFLSTSPTALARADLATPDLADDVSQLMRHGSRLGLYGMLAGVLLWACLVFPELGLSPMLSRSPGGLAISALLWTLTPLLVCTLGHECLHLLALPARLRRPDTLLVFWRRHPVWMSTVFVKIGGPKTRGQFIWISVFPFLVLTVLPFGALMSGIWKPSLLVGVVAACNIYSSAVDLLQVYILVRRAPRDLVLH</sequence>
<comment type="caution">
    <text evidence="2">The sequence shown here is derived from an EMBL/GenBank/DDBJ whole genome shotgun (WGS) entry which is preliminary data.</text>
</comment>
<proteinExistence type="predicted"/>
<dbReference type="EMBL" id="JASVDS010000006">
    <property type="protein sequence ID" value="MDL5034030.1"/>
    <property type="molecule type" value="Genomic_DNA"/>
</dbReference>
<keyword evidence="1" id="KW-0812">Transmembrane</keyword>
<name>A0ABT7LPE3_9BURK</name>
<dbReference type="Pfam" id="PF11667">
    <property type="entry name" value="DUF3267"/>
    <property type="match status" value="1"/>
</dbReference>
<evidence type="ECO:0000256" key="1">
    <source>
        <dbReference type="SAM" id="Phobius"/>
    </source>
</evidence>
<dbReference type="RefSeq" id="WP_285984105.1">
    <property type="nucleotide sequence ID" value="NZ_JASVDS010000006.1"/>
</dbReference>
<keyword evidence="3" id="KW-1185">Reference proteome</keyword>
<organism evidence="2 3">
    <name type="scientific">Roseateles subflavus</name>
    <dbReference type="NCBI Taxonomy" id="3053353"/>
    <lineage>
        <taxon>Bacteria</taxon>
        <taxon>Pseudomonadati</taxon>
        <taxon>Pseudomonadota</taxon>
        <taxon>Betaproteobacteria</taxon>
        <taxon>Burkholderiales</taxon>
        <taxon>Sphaerotilaceae</taxon>
        <taxon>Roseateles</taxon>
    </lineage>
</organism>
<accession>A0ABT7LPE3</accession>
<keyword evidence="1" id="KW-1133">Transmembrane helix</keyword>
<feature type="transmembrane region" description="Helical" evidence="1">
    <location>
        <begin position="132"/>
        <end position="155"/>
    </location>
</feature>
<dbReference type="Proteomes" id="UP001238603">
    <property type="component" value="Unassembled WGS sequence"/>
</dbReference>
<evidence type="ECO:0000313" key="2">
    <source>
        <dbReference type="EMBL" id="MDL5034030.1"/>
    </source>
</evidence>
<feature type="transmembrane region" description="Helical" evidence="1">
    <location>
        <begin position="35"/>
        <end position="53"/>
    </location>
</feature>
<feature type="transmembrane region" description="Helical" evidence="1">
    <location>
        <begin position="161"/>
        <end position="184"/>
    </location>
</feature>
<reference evidence="2 3" key="1">
    <citation type="submission" date="2023-06" db="EMBL/GenBank/DDBJ databases">
        <title>Pelomonas sp. APW6 16S ribosomal RNA gene genome sequencing and assembly.</title>
        <authorList>
            <person name="Woo H."/>
        </authorList>
    </citation>
    <scope>NUCLEOTIDE SEQUENCE [LARGE SCALE GENOMIC DNA]</scope>
    <source>
        <strain evidence="2 3">APW6</strain>
    </source>
</reference>